<name>A0A2J8ABI1_9CHLO</name>
<dbReference type="InterPro" id="IPR001098">
    <property type="entry name" value="DNA-dir_DNA_pol_A_palm_dom"/>
</dbReference>
<proteinExistence type="predicted"/>
<dbReference type="OrthoDB" id="275278at2759"/>
<dbReference type="InterPro" id="IPR002298">
    <property type="entry name" value="DNA_polymerase_A"/>
</dbReference>
<protein>
    <recommendedName>
        <fullName evidence="3">DNA-directed DNA polymerase family A palm domain-containing protein</fullName>
    </recommendedName>
</protein>
<gene>
    <name evidence="4" type="ORF">TSOC_003440</name>
</gene>
<dbReference type="PANTHER" id="PTHR10133">
    <property type="entry name" value="DNA POLYMERASE I"/>
    <property type="match status" value="1"/>
</dbReference>
<evidence type="ECO:0000259" key="3">
    <source>
        <dbReference type="Pfam" id="PF00476"/>
    </source>
</evidence>
<dbReference type="GO" id="GO:0006302">
    <property type="term" value="P:double-strand break repair"/>
    <property type="evidence" value="ECO:0007669"/>
    <property type="project" value="TreeGrafter"/>
</dbReference>
<dbReference type="SUPFAM" id="SSF56672">
    <property type="entry name" value="DNA/RNA polymerases"/>
    <property type="match status" value="1"/>
</dbReference>
<dbReference type="Gene3D" id="1.10.150.20">
    <property type="entry name" value="5' to 3' exonuclease, C-terminal subdomain"/>
    <property type="match status" value="1"/>
</dbReference>
<dbReference type="AlphaFoldDB" id="A0A2J8ABI1"/>
<feature type="region of interest" description="Disordered" evidence="2">
    <location>
        <begin position="103"/>
        <end position="133"/>
    </location>
</feature>
<comment type="caution">
    <text evidence="4">The sequence shown here is derived from an EMBL/GenBank/DDBJ whole genome shotgun (WGS) entry which is preliminary data.</text>
</comment>
<sequence length="133" mass="14873">MQPPVLNFSIAYGKTAHGLANDFKTSREEAQATVDKWYADRFEVREWQEQTRHSAKQQELKVRTLLGPTRALAIRNSLDCKLNRQLGIEEWFGTCKMRAGGMGKVPELPPIKKLQGPAADLAAGGDGGHRKER</sequence>
<dbReference type="GO" id="GO:0003677">
    <property type="term" value="F:DNA binding"/>
    <property type="evidence" value="ECO:0007669"/>
    <property type="project" value="InterPro"/>
</dbReference>
<accession>A0A2J8ABI1</accession>
<dbReference type="GO" id="GO:0003887">
    <property type="term" value="F:DNA-directed DNA polymerase activity"/>
    <property type="evidence" value="ECO:0007669"/>
    <property type="project" value="InterPro"/>
</dbReference>
<dbReference type="GO" id="GO:0006261">
    <property type="term" value="P:DNA-templated DNA replication"/>
    <property type="evidence" value="ECO:0007669"/>
    <property type="project" value="InterPro"/>
</dbReference>
<dbReference type="EMBL" id="PGGS01000074">
    <property type="protein sequence ID" value="PNH09885.1"/>
    <property type="molecule type" value="Genomic_DNA"/>
</dbReference>
<evidence type="ECO:0000256" key="2">
    <source>
        <dbReference type="SAM" id="MobiDB-lite"/>
    </source>
</evidence>
<dbReference type="InterPro" id="IPR043502">
    <property type="entry name" value="DNA/RNA_pol_sf"/>
</dbReference>
<evidence type="ECO:0000256" key="1">
    <source>
        <dbReference type="ARBA" id="ARBA00022705"/>
    </source>
</evidence>
<evidence type="ECO:0000313" key="4">
    <source>
        <dbReference type="EMBL" id="PNH09885.1"/>
    </source>
</evidence>
<dbReference type="Pfam" id="PF00476">
    <property type="entry name" value="DNA_pol_A"/>
    <property type="match status" value="1"/>
</dbReference>
<keyword evidence="5" id="KW-1185">Reference proteome</keyword>
<dbReference type="PANTHER" id="PTHR10133:SF27">
    <property type="entry name" value="DNA POLYMERASE NU"/>
    <property type="match status" value="1"/>
</dbReference>
<feature type="domain" description="DNA-directed DNA polymerase family A palm" evidence="3">
    <location>
        <begin position="6"/>
        <end position="74"/>
    </location>
</feature>
<reference evidence="4 5" key="1">
    <citation type="journal article" date="2017" name="Mol. Biol. Evol.">
        <title>The 4-celled Tetrabaena socialis nuclear genome reveals the essential components for genetic control of cell number at the origin of multicellularity in the volvocine lineage.</title>
        <authorList>
            <person name="Featherston J."/>
            <person name="Arakaki Y."/>
            <person name="Hanschen E.R."/>
            <person name="Ferris P.J."/>
            <person name="Michod R.E."/>
            <person name="Olson B.J.S.C."/>
            <person name="Nozaki H."/>
            <person name="Durand P.M."/>
        </authorList>
    </citation>
    <scope>NUCLEOTIDE SEQUENCE [LARGE SCALE GENOMIC DNA]</scope>
    <source>
        <strain evidence="4 5">NIES-571</strain>
    </source>
</reference>
<keyword evidence="1" id="KW-0235">DNA replication</keyword>
<dbReference type="Proteomes" id="UP000236333">
    <property type="component" value="Unassembled WGS sequence"/>
</dbReference>
<organism evidence="4 5">
    <name type="scientific">Tetrabaena socialis</name>
    <dbReference type="NCBI Taxonomy" id="47790"/>
    <lineage>
        <taxon>Eukaryota</taxon>
        <taxon>Viridiplantae</taxon>
        <taxon>Chlorophyta</taxon>
        <taxon>core chlorophytes</taxon>
        <taxon>Chlorophyceae</taxon>
        <taxon>CS clade</taxon>
        <taxon>Chlamydomonadales</taxon>
        <taxon>Tetrabaenaceae</taxon>
        <taxon>Tetrabaena</taxon>
    </lineage>
</organism>
<evidence type="ECO:0000313" key="5">
    <source>
        <dbReference type="Proteomes" id="UP000236333"/>
    </source>
</evidence>